<dbReference type="InterPro" id="IPR050879">
    <property type="entry name" value="Acyltransferase_3"/>
</dbReference>
<evidence type="ECO:0000313" key="5">
    <source>
        <dbReference type="Proteomes" id="UP000538566"/>
    </source>
</evidence>
<evidence type="ECO:0000256" key="1">
    <source>
        <dbReference type="SAM" id="Phobius"/>
    </source>
</evidence>
<feature type="transmembrane region" description="Helical" evidence="1">
    <location>
        <begin position="203"/>
        <end position="220"/>
    </location>
</feature>
<feature type="transmembrane region" description="Helical" evidence="1">
    <location>
        <begin position="44"/>
        <end position="60"/>
    </location>
</feature>
<dbReference type="InterPro" id="IPR043968">
    <property type="entry name" value="SGNH"/>
</dbReference>
<feature type="transmembrane region" description="Helical" evidence="1">
    <location>
        <begin position="334"/>
        <end position="358"/>
    </location>
</feature>
<dbReference type="GO" id="GO:0009103">
    <property type="term" value="P:lipopolysaccharide biosynthetic process"/>
    <property type="evidence" value="ECO:0007669"/>
    <property type="project" value="TreeGrafter"/>
</dbReference>
<feature type="transmembrane region" description="Helical" evidence="1">
    <location>
        <begin position="256"/>
        <end position="274"/>
    </location>
</feature>
<organism evidence="4 5">
    <name type="scientific">Novosphingobium taihuense</name>
    <dbReference type="NCBI Taxonomy" id="260085"/>
    <lineage>
        <taxon>Bacteria</taxon>
        <taxon>Pseudomonadati</taxon>
        <taxon>Pseudomonadota</taxon>
        <taxon>Alphaproteobacteria</taxon>
        <taxon>Sphingomonadales</taxon>
        <taxon>Sphingomonadaceae</taxon>
        <taxon>Novosphingobium</taxon>
    </lineage>
</organism>
<dbReference type="GO" id="GO:0016020">
    <property type="term" value="C:membrane"/>
    <property type="evidence" value="ECO:0007669"/>
    <property type="project" value="TreeGrafter"/>
</dbReference>
<feature type="transmembrane region" description="Helical" evidence="1">
    <location>
        <begin position="181"/>
        <end position="196"/>
    </location>
</feature>
<keyword evidence="1" id="KW-1133">Transmembrane helix</keyword>
<evidence type="ECO:0000259" key="3">
    <source>
        <dbReference type="Pfam" id="PF19040"/>
    </source>
</evidence>
<dbReference type="PANTHER" id="PTHR23028">
    <property type="entry name" value="ACETYLTRANSFERASE"/>
    <property type="match status" value="1"/>
</dbReference>
<dbReference type="GO" id="GO:0016747">
    <property type="term" value="F:acyltransferase activity, transferring groups other than amino-acyl groups"/>
    <property type="evidence" value="ECO:0007669"/>
    <property type="project" value="InterPro"/>
</dbReference>
<feature type="transmembrane region" description="Helical" evidence="1">
    <location>
        <begin position="379"/>
        <end position="399"/>
    </location>
</feature>
<reference evidence="4 5" key="1">
    <citation type="submission" date="2020-08" db="EMBL/GenBank/DDBJ databases">
        <title>Genomic Encyclopedia of Type Strains, Phase IV (KMG-IV): sequencing the most valuable type-strain genomes for metagenomic binning, comparative biology and taxonomic classification.</title>
        <authorList>
            <person name="Goeker M."/>
        </authorList>
    </citation>
    <scope>NUCLEOTIDE SEQUENCE [LARGE SCALE GENOMIC DNA]</scope>
    <source>
        <strain evidence="4 5">DSM 17507</strain>
    </source>
</reference>
<feature type="transmembrane region" description="Helical" evidence="1">
    <location>
        <begin position="111"/>
        <end position="130"/>
    </location>
</feature>
<evidence type="ECO:0000259" key="2">
    <source>
        <dbReference type="Pfam" id="PF01757"/>
    </source>
</evidence>
<name>A0A7W7A898_9SPHN</name>
<dbReference type="Pfam" id="PF01757">
    <property type="entry name" value="Acyl_transf_3"/>
    <property type="match status" value="1"/>
</dbReference>
<keyword evidence="1" id="KW-0812">Transmembrane</keyword>
<evidence type="ECO:0000313" key="4">
    <source>
        <dbReference type="EMBL" id="MBB4612238.1"/>
    </source>
</evidence>
<gene>
    <name evidence="4" type="ORF">GGR37_000484</name>
</gene>
<feature type="domain" description="SGNH" evidence="3">
    <location>
        <begin position="431"/>
        <end position="653"/>
    </location>
</feature>
<sequence>MCNRKTGHRLATCETVATPSSLRHRDAGAQVIGQLLQQRREIEGLRALAVIPVVLFHARIPGFGPGFGGGFAGVDVFFVISGYLITATILENLAAGQFSLVAFYERRARRILPALLAVLIASGVLAWAVLIPEDFRKFSQGLASSGVFASNLLFAQKTGYFDDDEGFRPLLHTWSLSVEEQFYILFPALIIVLWRFGRGRMPLILAGLGVLSLGLCLALAPSRQEWAFYLLPTRAWELLAGAACAALPATTRQRPALALSGLSLIFGGFILADAATAPDWRLTLPVVGAALVVRHASPSDPAGRLLGAGPLVAIGGASYGIYLWHNPLLAFLGYVWWGTPPLLLTGLAIALSFLLGFASLHLVERPIRARRWLGSRQSLAWFCGGGLVLALAAGLAGHLERLLPASAARRNALLAYPAALPEPATSIPASGQPVRYLLYGDSHARQYFTALNQRAAHGAMLTDAGCFALPGVTNYAGATLAATECMTQPDALVRLVRERGIGTVILAHRWDRILFEQDSFRRIGQASTRGRAALEAGLDRLRATLPEGTRIVLVGNVPTAAPAGVAMAGGYLRCLAYINATCPAAFPAELAEGHRINPVLADYAARHQGVSFFDPATVLCAGDRCDVVRDGHALYVDDTHLTRRSADAVVARMVQATGRF</sequence>
<comment type="caution">
    <text evidence="4">The sequence shown here is derived from an EMBL/GenBank/DDBJ whole genome shotgun (WGS) entry which is preliminary data.</text>
</comment>
<feature type="domain" description="Acyltransferase 3" evidence="2">
    <location>
        <begin position="41"/>
        <end position="358"/>
    </location>
</feature>
<dbReference type="EMBL" id="JACHOA010000001">
    <property type="protein sequence ID" value="MBB4612238.1"/>
    <property type="molecule type" value="Genomic_DNA"/>
</dbReference>
<proteinExistence type="predicted"/>
<feature type="transmembrane region" description="Helical" evidence="1">
    <location>
        <begin position="66"/>
        <end position="90"/>
    </location>
</feature>
<dbReference type="PANTHER" id="PTHR23028:SF53">
    <property type="entry name" value="ACYL_TRANSF_3 DOMAIN-CONTAINING PROTEIN"/>
    <property type="match status" value="1"/>
</dbReference>
<dbReference type="InterPro" id="IPR002656">
    <property type="entry name" value="Acyl_transf_3_dom"/>
</dbReference>
<protein>
    <submittedName>
        <fullName evidence="4">Peptidoglycan/LPS O-acetylase OafA/YrhL</fullName>
    </submittedName>
</protein>
<feature type="transmembrane region" description="Helical" evidence="1">
    <location>
        <begin position="304"/>
        <end position="322"/>
    </location>
</feature>
<dbReference type="Pfam" id="PF19040">
    <property type="entry name" value="SGNH"/>
    <property type="match status" value="1"/>
</dbReference>
<accession>A0A7W7A898</accession>
<dbReference type="SUPFAM" id="SSF52266">
    <property type="entry name" value="SGNH hydrolase"/>
    <property type="match status" value="1"/>
</dbReference>
<dbReference type="AlphaFoldDB" id="A0A7W7A898"/>
<dbReference type="Proteomes" id="UP000538566">
    <property type="component" value="Unassembled WGS sequence"/>
</dbReference>
<keyword evidence="1" id="KW-0472">Membrane</keyword>
<keyword evidence="5" id="KW-1185">Reference proteome</keyword>